<protein>
    <submittedName>
        <fullName evidence="2">Uncharacterized protein</fullName>
    </submittedName>
</protein>
<dbReference type="EMBL" id="MU630994">
    <property type="protein sequence ID" value="KAJ1253568.1"/>
    <property type="molecule type" value="Genomic_DNA"/>
</dbReference>
<sequence length="188" mass="22180">MDQNSSYMLQIKMLGNRKHTRKDIKCVLLEKVVDGDLTNIKDLVESITKQCPPSYLEVPHVQYYDKITKTFPEVKSDQDLMLMFEKHSKTKVVTMFMGYWNSFEPYELITEWSFDEQLQQNNNDDQDDDNYLKNPFSDNEHVGVDEEGLYLETIPTNVRKNPCAHTYSSTRRKQKVKNATKHWVCEKV</sequence>
<feature type="region of interest" description="Disordered" evidence="1">
    <location>
        <begin position="120"/>
        <end position="140"/>
    </location>
</feature>
<evidence type="ECO:0000313" key="3">
    <source>
        <dbReference type="Proteomes" id="UP001164776"/>
    </source>
</evidence>
<proteinExistence type="predicted"/>
<keyword evidence="3" id="KW-1185">Reference proteome</keyword>
<dbReference type="Proteomes" id="UP001164776">
    <property type="component" value="Unassembled WGS sequence"/>
</dbReference>
<gene>
    <name evidence="2" type="ORF">BS78_K232800</name>
</gene>
<evidence type="ECO:0000256" key="1">
    <source>
        <dbReference type="SAM" id="MobiDB-lite"/>
    </source>
</evidence>
<organism evidence="2 3">
    <name type="scientific">Paspalum vaginatum</name>
    <name type="common">seashore paspalum</name>
    <dbReference type="NCBI Taxonomy" id="158149"/>
    <lineage>
        <taxon>Eukaryota</taxon>
        <taxon>Viridiplantae</taxon>
        <taxon>Streptophyta</taxon>
        <taxon>Embryophyta</taxon>
        <taxon>Tracheophyta</taxon>
        <taxon>Spermatophyta</taxon>
        <taxon>Magnoliopsida</taxon>
        <taxon>Liliopsida</taxon>
        <taxon>Poales</taxon>
        <taxon>Poaceae</taxon>
        <taxon>PACMAD clade</taxon>
        <taxon>Panicoideae</taxon>
        <taxon>Andropogonodae</taxon>
        <taxon>Paspaleae</taxon>
        <taxon>Paspalinae</taxon>
        <taxon>Paspalum</taxon>
    </lineage>
</organism>
<comment type="caution">
    <text evidence="2">The sequence shown here is derived from an EMBL/GenBank/DDBJ whole genome shotgun (WGS) entry which is preliminary data.</text>
</comment>
<feature type="non-terminal residue" evidence="2">
    <location>
        <position position="188"/>
    </location>
</feature>
<reference evidence="2 3" key="1">
    <citation type="submission" date="2022-10" db="EMBL/GenBank/DDBJ databases">
        <title>WGS assembly of Paspalum vaginatum 540-79.</title>
        <authorList>
            <person name="Sun G."/>
            <person name="Wase N."/>
            <person name="Shu S."/>
            <person name="Jenkins J."/>
            <person name="Zhou B."/>
            <person name="Torres-Rodriguez J."/>
            <person name="Chen C."/>
            <person name="Sandor L."/>
            <person name="Plott C."/>
            <person name="Yoshinga Y."/>
            <person name="Daum C."/>
            <person name="Qi P."/>
            <person name="Barry K."/>
            <person name="Lipzen A."/>
            <person name="Berry L."/>
            <person name="Pedersen C."/>
            <person name="Gottilla T."/>
            <person name="Foltz A."/>
            <person name="Yu H."/>
            <person name="O'Malley R."/>
            <person name="Zhang C."/>
            <person name="Devos K."/>
            <person name="Sigmon B."/>
            <person name="Yu B."/>
            <person name="Obata T."/>
            <person name="Schmutz J."/>
            <person name="Schnable J."/>
        </authorList>
    </citation>
    <scope>NUCLEOTIDE SEQUENCE [LARGE SCALE GENOMIC DNA]</scope>
    <source>
        <strain evidence="3">cv. 540-79</strain>
    </source>
</reference>
<name>A0A9W8CCH2_9POAL</name>
<dbReference type="AlphaFoldDB" id="A0A9W8CCH2"/>
<accession>A0A9W8CCH2</accession>
<evidence type="ECO:0000313" key="2">
    <source>
        <dbReference type="EMBL" id="KAJ1253568.1"/>
    </source>
</evidence>